<gene>
    <name evidence="1" type="ORF">SAMN05216276_1003305</name>
</gene>
<evidence type="ECO:0000313" key="2">
    <source>
        <dbReference type="Proteomes" id="UP000198282"/>
    </source>
</evidence>
<name>A0A239BMQ0_9ACTN</name>
<proteinExistence type="predicted"/>
<sequence>MIVRPTADTLPGVAVFDNVRPGFGVAVTVAVDGADVIAVPVGGVPEAVAVFTIEPASTSVCVATYVPVQVVEACGASLVTGHLITCGVPVPENTVSVAPTPVRVALPVLTTR</sequence>
<organism evidence="1 2">
    <name type="scientific">Streptosporangium subroseum</name>
    <dbReference type="NCBI Taxonomy" id="106412"/>
    <lineage>
        <taxon>Bacteria</taxon>
        <taxon>Bacillati</taxon>
        <taxon>Actinomycetota</taxon>
        <taxon>Actinomycetes</taxon>
        <taxon>Streptosporangiales</taxon>
        <taxon>Streptosporangiaceae</taxon>
        <taxon>Streptosporangium</taxon>
    </lineage>
</organism>
<keyword evidence="2" id="KW-1185">Reference proteome</keyword>
<accession>A0A239BMQ0</accession>
<reference evidence="1 2" key="1">
    <citation type="submission" date="2017-06" db="EMBL/GenBank/DDBJ databases">
        <authorList>
            <person name="Kim H.J."/>
            <person name="Triplett B.A."/>
        </authorList>
    </citation>
    <scope>NUCLEOTIDE SEQUENCE [LARGE SCALE GENOMIC DNA]</scope>
    <source>
        <strain evidence="1 2">CGMCC 4.2132</strain>
    </source>
</reference>
<dbReference type="AlphaFoldDB" id="A0A239BMQ0"/>
<protein>
    <submittedName>
        <fullName evidence="1">Uncharacterized protein</fullName>
    </submittedName>
</protein>
<dbReference type="EMBL" id="FZOD01000003">
    <property type="protein sequence ID" value="SNS08628.1"/>
    <property type="molecule type" value="Genomic_DNA"/>
</dbReference>
<dbReference type="Proteomes" id="UP000198282">
    <property type="component" value="Unassembled WGS sequence"/>
</dbReference>
<evidence type="ECO:0000313" key="1">
    <source>
        <dbReference type="EMBL" id="SNS08628.1"/>
    </source>
</evidence>